<accession>A0ABC8BYY0</accession>
<evidence type="ECO:0000256" key="1">
    <source>
        <dbReference type="SAM" id="MobiDB-lite"/>
    </source>
</evidence>
<organism evidence="2 3">
    <name type="scientific">Kitasatospora albolonga</name>
    <dbReference type="NCBI Taxonomy" id="68173"/>
    <lineage>
        <taxon>Bacteria</taxon>
        <taxon>Bacillati</taxon>
        <taxon>Actinomycetota</taxon>
        <taxon>Actinomycetes</taxon>
        <taxon>Kitasatosporales</taxon>
        <taxon>Streptomycetaceae</taxon>
        <taxon>Kitasatospora</taxon>
    </lineage>
</organism>
<keyword evidence="3" id="KW-1185">Reference proteome</keyword>
<dbReference type="Proteomes" id="UP000192251">
    <property type="component" value="Chromosome"/>
</dbReference>
<protein>
    <recommendedName>
        <fullName evidence="4">Secreted protein</fullName>
    </recommendedName>
</protein>
<dbReference type="EMBL" id="CP020563">
    <property type="protein sequence ID" value="ARF75471.1"/>
    <property type="molecule type" value="Genomic_DNA"/>
</dbReference>
<name>A0ABC8BYY0_9ACTN</name>
<sequence>MSQVMWRSHLSCVAVRRVCVLGVAAQTGDPEQAPVPLAPIIPRARLRPGCGPENEKTPRGCERSARGSGARWPCRTGWYGTVTADRRACCQ</sequence>
<dbReference type="KEGG" id="kab:B7C62_26850"/>
<gene>
    <name evidence="2" type="ORF">B7C62_26850</name>
</gene>
<feature type="compositionally biased region" description="Basic and acidic residues" evidence="1">
    <location>
        <begin position="53"/>
        <end position="65"/>
    </location>
</feature>
<feature type="region of interest" description="Disordered" evidence="1">
    <location>
        <begin position="48"/>
        <end position="70"/>
    </location>
</feature>
<evidence type="ECO:0008006" key="4">
    <source>
        <dbReference type="Google" id="ProtNLM"/>
    </source>
</evidence>
<evidence type="ECO:0000313" key="3">
    <source>
        <dbReference type="Proteomes" id="UP000192251"/>
    </source>
</evidence>
<reference evidence="2 3" key="1">
    <citation type="submission" date="2017-04" db="EMBL/GenBank/DDBJ databases">
        <title>The complete genome sequence of Streptomyces albolongus YIM 101047, the producer of novel bafilomycins and novel odoriferous sesquiterpenoids.</title>
        <authorList>
            <person name="Yin M."/>
            <person name="Jiang Y."/>
        </authorList>
    </citation>
    <scope>NUCLEOTIDE SEQUENCE [LARGE SCALE GENOMIC DNA]</scope>
    <source>
        <strain evidence="2 3">YIM 101047</strain>
    </source>
</reference>
<evidence type="ECO:0000313" key="2">
    <source>
        <dbReference type="EMBL" id="ARF75471.1"/>
    </source>
</evidence>
<dbReference type="AlphaFoldDB" id="A0ABC8BYY0"/>
<proteinExistence type="predicted"/>